<feature type="domain" description="RNase H type-2" evidence="17">
    <location>
        <begin position="29"/>
        <end position="223"/>
    </location>
</feature>
<keyword evidence="13 14" id="KW-0464">Manganese</keyword>
<evidence type="ECO:0000256" key="3">
    <source>
        <dbReference type="ARBA" id="ARBA00004065"/>
    </source>
</evidence>
<evidence type="ECO:0000256" key="12">
    <source>
        <dbReference type="ARBA" id="ARBA00022801"/>
    </source>
</evidence>
<evidence type="ECO:0000256" key="15">
    <source>
        <dbReference type="PROSITE-ProRule" id="PRU01319"/>
    </source>
</evidence>
<evidence type="ECO:0000313" key="18">
    <source>
        <dbReference type="EMBL" id="CDM97098.1"/>
    </source>
</evidence>
<evidence type="ECO:0000313" key="19">
    <source>
        <dbReference type="Proteomes" id="UP000032946"/>
    </source>
</evidence>
<dbReference type="InterPro" id="IPR024567">
    <property type="entry name" value="RNase_HII/HIII_dom"/>
</dbReference>
<dbReference type="NCBIfam" id="NF000595">
    <property type="entry name" value="PRK00015.1-3"/>
    <property type="match status" value="1"/>
</dbReference>
<name>A0A9P1P0M6_9CYAN</name>
<keyword evidence="9 14" id="KW-0540">Nuclease</keyword>
<protein>
    <recommendedName>
        <fullName evidence="7 14">Ribonuclease HII</fullName>
        <shortName evidence="14">RNase HII</shortName>
        <ecNumber evidence="6 14">3.1.26.4</ecNumber>
    </recommendedName>
</protein>
<dbReference type="Pfam" id="PF01351">
    <property type="entry name" value="RNase_HII"/>
    <property type="match status" value="1"/>
</dbReference>
<sequence>MSIPYPYLSASLPLFIQGENNPIEQLSWTAVAGIDEVGRGAWFGPVVAAAVQLSETTILELAAAGVKDSKKLTHNDRLSLSTLIRSKAIACQIGWASAREIDRLNILQATQLAMRRSILKLQPPPQFCLVDGNRLIPNLSIPQQAIVKGDSHCVVIAASSIVAKVWRDELMTRLDRTYPQYGFAQHKGYGTKQHKQALQSYGPCFHHRFSFAPVRQYFESGAG</sequence>
<dbReference type="InterPro" id="IPR036397">
    <property type="entry name" value="RNaseH_sf"/>
</dbReference>
<comment type="subcellular location">
    <subcellularLocation>
        <location evidence="4 14">Cytoplasm</location>
    </subcellularLocation>
</comment>
<evidence type="ECO:0000256" key="10">
    <source>
        <dbReference type="ARBA" id="ARBA00022723"/>
    </source>
</evidence>
<evidence type="ECO:0000256" key="14">
    <source>
        <dbReference type="HAMAP-Rule" id="MF_00052"/>
    </source>
</evidence>
<evidence type="ECO:0000256" key="4">
    <source>
        <dbReference type="ARBA" id="ARBA00004496"/>
    </source>
</evidence>
<dbReference type="EMBL" id="FO818640">
    <property type="protein sequence ID" value="CDM97098.1"/>
    <property type="molecule type" value="Genomic_DNA"/>
</dbReference>
<dbReference type="HAMAP" id="MF_00052_B">
    <property type="entry name" value="RNase_HII_B"/>
    <property type="match status" value="1"/>
</dbReference>
<dbReference type="GO" id="GO:0004523">
    <property type="term" value="F:RNA-DNA hybrid ribonuclease activity"/>
    <property type="evidence" value="ECO:0007669"/>
    <property type="project" value="UniProtKB-UniRule"/>
</dbReference>
<accession>A0A9P1P0M6</accession>
<dbReference type="PANTHER" id="PTHR10954">
    <property type="entry name" value="RIBONUCLEASE H2 SUBUNIT A"/>
    <property type="match status" value="1"/>
</dbReference>
<keyword evidence="11 14" id="KW-0255">Endonuclease</keyword>
<dbReference type="NCBIfam" id="NF010537">
    <property type="entry name" value="PRK13925.1"/>
    <property type="match status" value="1"/>
</dbReference>
<proteinExistence type="inferred from homology"/>
<evidence type="ECO:0000256" key="13">
    <source>
        <dbReference type="ARBA" id="ARBA00023211"/>
    </source>
</evidence>
<dbReference type="InterPro" id="IPR012337">
    <property type="entry name" value="RNaseH-like_sf"/>
</dbReference>
<dbReference type="GO" id="GO:0032299">
    <property type="term" value="C:ribonuclease H2 complex"/>
    <property type="evidence" value="ECO:0007669"/>
    <property type="project" value="TreeGrafter"/>
</dbReference>
<feature type="binding site" evidence="14 15">
    <location>
        <position position="35"/>
    </location>
    <ligand>
        <name>a divalent metal cation</name>
        <dbReference type="ChEBI" id="CHEBI:60240"/>
    </ligand>
</feature>
<evidence type="ECO:0000256" key="2">
    <source>
        <dbReference type="ARBA" id="ARBA00001946"/>
    </source>
</evidence>
<comment type="similarity">
    <text evidence="5 14 16">Belongs to the RNase HII family.</text>
</comment>
<comment type="cofactor">
    <cofactor evidence="2">
        <name>Mg(2+)</name>
        <dbReference type="ChEBI" id="CHEBI:18420"/>
    </cofactor>
</comment>
<dbReference type="GO" id="GO:0005737">
    <property type="term" value="C:cytoplasm"/>
    <property type="evidence" value="ECO:0007669"/>
    <property type="project" value="UniProtKB-SubCell"/>
</dbReference>
<dbReference type="PANTHER" id="PTHR10954:SF18">
    <property type="entry name" value="RIBONUCLEASE HII"/>
    <property type="match status" value="1"/>
</dbReference>
<reference evidence="18 19" key="1">
    <citation type="submission" date="2014-02" db="EMBL/GenBank/DDBJ databases">
        <authorList>
            <person name="Genoscope - CEA"/>
        </authorList>
    </citation>
    <scope>NUCLEOTIDE SEQUENCE [LARGE SCALE GENOMIC DNA]</scope>
    <source>
        <strain evidence="18 19">PCC 8005</strain>
    </source>
</reference>
<dbReference type="GO" id="GO:0043137">
    <property type="term" value="P:DNA replication, removal of RNA primer"/>
    <property type="evidence" value="ECO:0007669"/>
    <property type="project" value="TreeGrafter"/>
</dbReference>
<evidence type="ECO:0000256" key="11">
    <source>
        <dbReference type="ARBA" id="ARBA00022759"/>
    </source>
</evidence>
<evidence type="ECO:0000256" key="8">
    <source>
        <dbReference type="ARBA" id="ARBA00022490"/>
    </source>
</evidence>
<comment type="function">
    <text evidence="3 14 16">Endonuclease that specifically degrades the RNA of RNA-DNA hybrids.</text>
</comment>
<dbReference type="EC" id="3.1.26.4" evidence="6 14"/>
<dbReference type="PROSITE" id="PS51975">
    <property type="entry name" value="RNASE_H_2"/>
    <property type="match status" value="1"/>
</dbReference>
<evidence type="ECO:0000259" key="17">
    <source>
        <dbReference type="PROSITE" id="PS51975"/>
    </source>
</evidence>
<dbReference type="GO" id="GO:0030145">
    <property type="term" value="F:manganese ion binding"/>
    <property type="evidence" value="ECO:0007669"/>
    <property type="project" value="UniProtKB-UniRule"/>
</dbReference>
<dbReference type="InterPro" id="IPR001352">
    <property type="entry name" value="RNase_HII/HIII"/>
</dbReference>
<organism evidence="18 19">
    <name type="scientific">Limnospira indica PCC 8005</name>
    <dbReference type="NCBI Taxonomy" id="376219"/>
    <lineage>
        <taxon>Bacteria</taxon>
        <taxon>Bacillati</taxon>
        <taxon>Cyanobacteriota</taxon>
        <taxon>Cyanophyceae</taxon>
        <taxon>Oscillatoriophycideae</taxon>
        <taxon>Oscillatoriales</taxon>
        <taxon>Sirenicapillariaceae</taxon>
        <taxon>Limnospira</taxon>
    </lineage>
</organism>
<evidence type="ECO:0000256" key="7">
    <source>
        <dbReference type="ARBA" id="ARBA00019179"/>
    </source>
</evidence>
<evidence type="ECO:0000256" key="9">
    <source>
        <dbReference type="ARBA" id="ARBA00022722"/>
    </source>
</evidence>
<evidence type="ECO:0000256" key="16">
    <source>
        <dbReference type="RuleBase" id="RU003515"/>
    </source>
</evidence>
<keyword evidence="12 14" id="KW-0378">Hydrolase</keyword>
<dbReference type="RefSeq" id="WP_006623913.1">
    <property type="nucleotide sequence ID" value="NZ_FO818640.1"/>
</dbReference>
<evidence type="ECO:0000256" key="1">
    <source>
        <dbReference type="ARBA" id="ARBA00000077"/>
    </source>
</evidence>
<dbReference type="Gene3D" id="3.30.420.10">
    <property type="entry name" value="Ribonuclease H-like superfamily/Ribonuclease H"/>
    <property type="match status" value="1"/>
</dbReference>
<feature type="binding site" evidence="14 15">
    <location>
        <position position="131"/>
    </location>
    <ligand>
        <name>a divalent metal cation</name>
        <dbReference type="ChEBI" id="CHEBI:60240"/>
    </ligand>
</feature>
<feature type="binding site" evidence="14 15">
    <location>
        <position position="36"/>
    </location>
    <ligand>
        <name>a divalent metal cation</name>
        <dbReference type="ChEBI" id="CHEBI:60240"/>
    </ligand>
</feature>
<evidence type="ECO:0000256" key="5">
    <source>
        <dbReference type="ARBA" id="ARBA00007383"/>
    </source>
</evidence>
<dbReference type="InterPro" id="IPR022898">
    <property type="entry name" value="RNase_HII"/>
</dbReference>
<gene>
    <name evidence="14 18" type="primary">rnhB</name>
    <name evidence="18" type="ORF">ARTHRO_50065</name>
</gene>
<comment type="cofactor">
    <cofactor evidence="14 15">
        <name>Mn(2+)</name>
        <dbReference type="ChEBI" id="CHEBI:29035"/>
    </cofactor>
    <cofactor evidence="14 15">
        <name>Mg(2+)</name>
        <dbReference type="ChEBI" id="CHEBI:18420"/>
    </cofactor>
    <text evidence="14 15">Manganese or magnesium. Binds 1 divalent metal ion per monomer in the absence of substrate. May bind a second metal ion after substrate binding.</text>
</comment>
<dbReference type="CDD" id="cd07182">
    <property type="entry name" value="RNase_HII_bacteria_HII_like"/>
    <property type="match status" value="1"/>
</dbReference>
<dbReference type="SUPFAM" id="SSF53098">
    <property type="entry name" value="Ribonuclease H-like"/>
    <property type="match status" value="1"/>
</dbReference>
<keyword evidence="19" id="KW-1185">Reference proteome</keyword>
<dbReference type="GO" id="GO:0006298">
    <property type="term" value="P:mismatch repair"/>
    <property type="evidence" value="ECO:0007669"/>
    <property type="project" value="TreeGrafter"/>
</dbReference>
<dbReference type="Proteomes" id="UP000032946">
    <property type="component" value="Chromosome"/>
</dbReference>
<keyword evidence="8 14" id="KW-0963">Cytoplasm</keyword>
<keyword evidence="10 14" id="KW-0479">Metal-binding</keyword>
<comment type="catalytic activity">
    <reaction evidence="1 14 15 16">
        <text>Endonucleolytic cleavage to 5'-phosphomonoester.</text>
        <dbReference type="EC" id="3.1.26.4"/>
    </reaction>
</comment>
<dbReference type="GO" id="GO:0003723">
    <property type="term" value="F:RNA binding"/>
    <property type="evidence" value="ECO:0007669"/>
    <property type="project" value="UniProtKB-UniRule"/>
</dbReference>
<dbReference type="AlphaFoldDB" id="A0A9P1P0M6"/>
<evidence type="ECO:0000256" key="6">
    <source>
        <dbReference type="ARBA" id="ARBA00012180"/>
    </source>
</evidence>